<organism evidence="4 5">
    <name type="scientific">Altererythrobacter xiamenensis</name>
    <dbReference type="NCBI Taxonomy" id="1316679"/>
    <lineage>
        <taxon>Bacteria</taxon>
        <taxon>Pseudomonadati</taxon>
        <taxon>Pseudomonadota</taxon>
        <taxon>Alphaproteobacteria</taxon>
        <taxon>Sphingomonadales</taxon>
        <taxon>Erythrobacteraceae</taxon>
        <taxon>Altererythrobacter</taxon>
    </lineage>
</organism>
<dbReference type="EMBL" id="FXWG01000001">
    <property type="protein sequence ID" value="SMQ61500.1"/>
    <property type="molecule type" value="Genomic_DNA"/>
</dbReference>
<sequence>MRKHLVLTLTAGLAVAAPLAAQQQSVQDYTLPDPDATPTPAPRAQGPVDDSGVVPVAPRVIPTGRPTAQPTPTPQPSPTPTATPVPQPTATATPQPRFTSGPVPAEPRVARPQGQAPSAQTVEPVESPDPSPESASESSAVPGLSGDSAAIPTDVDAAASDEGDIGSDAPLPWGWIAGALIALLALLAGFIVWRRHSEAAPPVIEKPVVAATTDAAAAAAAEKPRFVANVQVVSAQRSVMMVMVKYSLAIANRSDRAMRGLTVSADLVSARNQGGLDAQLATLATELPASSSIERIGPHQTQTVTGTLQLALQEVEVLRQGSIPMFVPLLRVRVEGENIDPFVETYAVGVGNAGAGTRLHPLPLNGPPGSYEGVRAKPLAAKAA</sequence>
<keyword evidence="5" id="KW-1185">Reference proteome</keyword>
<feature type="compositionally biased region" description="Low complexity" evidence="1">
    <location>
        <begin position="132"/>
        <end position="142"/>
    </location>
</feature>
<feature type="region of interest" description="Disordered" evidence="1">
    <location>
        <begin position="21"/>
        <end position="151"/>
    </location>
</feature>
<protein>
    <submittedName>
        <fullName evidence="4">Uncharacterized protein</fullName>
    </submittedName>
</protein>
<proteinExistence type="predicted"/>
<evidence type="ECO:0000256" key="1">
    <source>
        <dbReference type="SAM" id="MobiDB-lite"/>
    </source>
</evidence>
<reference evidence="5" key="1">
    <citation type="submission" date="2017-04" db="EMBL/GenBank/DDBJ databases">
        <authorList>
            <person name="Varghese N."/>
            <person name="Submissions S."/>
        </authorList>
    </citation>
    <scope>NUCLEOTIDE SEQUENCE [LARGE SCALE GENOMIC DNA]</scope>
</reference>
<dbReference type="Proteomes" id="UP000194420">
    <property type="component" value="Unassembled WGS sequence"/>
</dbReference>
<evidence type="ECO:0000313" key="5">
    <source>
        <dbReference type="Proteomes" id="UP000194420"/>
    </source>
</evidence>
<feature type="chain" id="PRO_5010987234" evidence="3">
    <location>
        <begin position="17"/>
        <end position="384"/>
    </location>
</feature>
<feature type="compositionally biased region" description="Pro residues" evidence="1">
    <location>
        <begin position="69"/>
        <end position="87"/>
    </location>
</feature>
<evidence type="ECO:0000313" key="4">
    <source>
        <dbReference type="EMBL" id="SMQ61500.1"/>
    </source>
</evidence>
<evidence type="ECO:0000256" key="3">
    <source>
        <dbReference type="SAM" id="SignalP"/>
    </source>
</evidence>
<name>A0A1Y6EKP2_9SPHN</name>
<feature type="transmembrane region" description="Helical" evidence="2">
    <location>
        <begin position="173"/>
        <end position="193"/>
    </location>
</feature>
<dbReference type="OrthoDB" id="7499632at2"/>
<keyword evidence="2" id="KW-1133">Transmembrane helix</keyword>
<gene>
    <name evidence="4" type="ORF">SAMN06297468_0570</name>
</gene>
<feature type="signal peptide" evidence="3">
    <location>
        <begin position="1"/>
        <end position="16"/>
    </location>
</feature>
<keyword evidence="2" id="KW-0472">Membrane</keyword>
<accession>A0A1Y6EKP2</accession>
<dbReference type="AlphaFoldDB" id="A0A1Y6EKP2"/>
<dbReference type="RefSeq" id="WP_159456569.1">
    <property type="nucleotide sequence ID" value="NZ_FXWG01000001.1"/>
</dbReference>
<evidence type="ECO:0000256" key="2">
    <source>
        <dbReference type="SAM" id="Phobius"/>
    </source>
</evidence>
<keyword evidence="2" id="KW-0812">Transmembrane</keyword>
<keyword evidence="3" id="KW-0732">Signal</keyword>